<feature type="domain" description="ERV/ALR sulfhydryl oxidase" evidence="8">
    <location>
        <begin position="253"/>
        <end position="383"/>
    </location>
</feature>
<evidence type="ECO:0000256" key="6">
    <source>
        <dbReference type="ARBA" id="ARBA00023157"/>
    </source>
</evidence>
<reference evidence="9 10" key="1">
    <citation type="journal article" date="2004" name="Science">
        <title>The genome of the diatom Thalassiosira pseudonana: ecology, evolution, and metabolism.</title>
        <authorList>
            <person name="Armbrust E.V."/>
            <person name="Berges J.A."/>
            <person name="Bowler C."/>
            <person name="Green B.R."/>
            <person name="Martinez D."/>
            <person name="Putnam N.H."/>
            <person name="Zhou S."/>
            <person name="Allen A.E."/>
            <person name="Apt K.E."/>
            <person name="Bechner M."/>
            <person name="Brzezinski M.A."/>
            <person name="Chaal B.K."/>
            <person name="Chiovitti A."/>
            <person name="Davis A.K."/>
            <person name="Demarest M.S."/>
            <person name="Detter J.C."/>
            <person name="Glavina T."/>
            <person name="Goodstein D."/>
            <person name="Hadi M.Z."/>
            <person name="Hellsten U."/>
            <person name="Hildebrand M."/>
            <person name="Jenkins B.D."/>
            <person name="Jurka J."/>
            <person name="Kapitonov V.V."/>
            <person name="Kroger N."/>
            <person name="Lau W.W."/>
            <person name="Lane T.W."/>
            <person name="Larimer F.W."/>
            <person name="Lippmeier J.C."/>
            <person name="Lucas S."/>
            <person name="Medina M."/>
            <person name="Montsant A."/>
            <person name="Obornik M."/>
            <person name="Parker M.S."/>
            <person name="Palenik B."/>
            <person name="Pazour G.J."/>
            <person name="Richardson P.M."/>
            <person name="Rynearson T.A."/>
            <person name="Saito M.A."/>
            <person name="Schwartz D.C."/>
            <person name="Thamatrakoln K."/>
            <person name="Valentin K."/>
            <person name="Vardi A."/>
            <person name="Wilkerson F.P."/>
            <person name="Rokhsar D.S."/>
        </authorList>
    </citation>
    <scope>NUCLEOTIDE SEQUENCE [LARGE SCALE GENOMIC DNA]</scope>
    <source>
        <strain evidence="9 10">CCMP1335</strain>
    </source>
</reference>
<dbReference type="EMBL" id="CM000638">
    <property type="protein sequence ID" value="EED96329.1"/>
    <property type="molecule type" value="Genomic_DNA"/>
</dbReference>
<dbReference type="GO" id="GO:0016971">
    <property type="term" value="F:flavin-dependent sulfhydryl oxidase activity"/>
    <property type="evidence" value="ECO:0000318"/>
    <property type="project" value="GO_Central"/>
</dbReference>
<dbReference type="PROSITE" id="PS51324">
    <property type="entry name" value="ERV_ALR"/>
    <property type="match status" value="1"/>
</dbReference>
<dbReference type="PANTHER" id="PTHR22897:SF8">
    <property type="entry name" value="SULFHYDRYL OXIDASE"/>
    <property type="match status" value="1"/>
</dbReference>
<keyword evidence="4 7" id="KW-0274">FAD</keyword>
<evidence type="ECO:0000313" key="10">
    <source>
        <dbReference type="Proteomes" id="UP000001449"/>
    </source>
</evidence>
<dbReference type="AlphaFoldDB" id="B8BQ98"/>
<accession>B8BQ98</accession>
<organism evidence="9 10">
    <name type="scientific">Thalassiosira pseudonana</name>
    <name type="common">Marine diatom</name>
    <name type="synonym">Cyclotella nana</name>
    <dbReference type="NCBI Taxonomy" id="35128"/>
    <lineage>
        <taxon>Eukaryota</taxon>
        <taxon>Sar</taxon>
        <taxon>Stramenopiles</taxon>
        <taxon>Ochrophyta</taxon>
        <taxon>Bacillariophyta</taxon>
        <taxon>Coscinodiscophyceae</taxon>
        <taxon>Thalassiosirophycidae</taxon>
        <taxon>Thalassiosirales</taxon>
        <taxon>Thalassiosiraceae</taxon>
        <taxon>Thalassiosira</taxon>
    </lineage>
</organism>
<dbReference type="PaxDb" id="35128-Thaps20715"/>
<dbReference type="GO" id="GO:0006457">
    <property type="term" value="P:protein folding"/>
    <property type="evidence" value="ECO:0000318"/>
    <property type="project" value="GO_Central"/>
</dbReference>
<keyword evidence="3" id="KW-0732">Signal</keyword>
<keyword evidence="6" id="KW-1015">Disulfide bond</keyword>
<dbReference type="InterPro" id="IPR039798">
    <property type="entry name" value="Sulfhydryl_oxidase"/>
</dbReference>
<evidence type="ECO:0000256" key="5">
    <source>
        <dbReference type="ARBA" id="ARBA00023002"/>
    </source>
</evidence>
<dbReference type="Gene3D" id="1.20.120.310">
    <property type="entry name" value="ERV/ALR sulfhydryl oxidase domain"/>
    <property type="match status" value="1"/>
</dbReference>
<dbReference type="PANTHER" id="PTHR22897">
    <property type="entry name" value="QUIESCIN Q6-RELATED SULFHYDRYL OXIDASE"/>
    <property type="match status" value="1"/>
</dbReference>
<evidence type="ECO:0000313" key="9">
    <source>
        <dbReference type="EMBL" id="EED96329.1"/>
    </source>
</evidence>
<evidence type="ECO:0000256" key="3">
    <source>
        <dbReference type="ARBA" id="ARBA00022729"/>
    </source>
</evidence>
<comment type="catalytic activity">
    <reaction evidence="7">
        <text>2 R'C(R)SH + O2 = R'C(R)S-S(R)CR' + H2O2</text>
        <dbReference type="Rhea" id="RHEA:17357"/>
        <dbReference type="ChEBI" id="CHEBI:15379"/>
        <dbReference type="ChEBI" id="CHEBI:16240"/>
        <dbReference type="ChEBI" id="CHEBI:16520"/>
        <dbReference type="ChEBI" id="CHEBI:17412"/>
        <dbReference type="EC" id="1.8.3.2"/>
    </reaction>
</comment>
<keyword evidence="10" id="KW-1185">Reference proteome</keyword>
<dbReference type="InParanoid" id="B8BQ98"/>
<keyword evidence="2 7" id="KW-0285">Flavoprotein</keyword>
<dbReference type="EC" id="1.8.3.2" evidence="7"/>
<gene>
    <name evidence="9" type="ORF">THAPSDRAFT_20715</name>
</gene>
<keyword evidence="5 7" id="KW-0560">Oxidoreductase</keyword>
<name>B8BQ98_THAPS</name>
<dbReference type="eggNOG" id="KOG1731">
    <property type="taxonomic scope" value="Eukaryota"/>
</dbReference>
<dbReference type="GO" id="GO:0003756">
    <property type="term" value="F:protein disulfide isomerase activity"/>
    <property type="evidence" value="ECO:0000318"/>
    <property type="project" value="GO_Central"/>
</dbReference>
<dbReference type="FunFam" id="1.20.120.310:FF:000013">
    <property type="entry name" value="Sulfhydryl oxidase"/>
    <property type="match status" value="1"/>
</dbReference>
<evidence type="ECO:0000256" key="4">
    <source>
        <dbReference type="ARBA" id="ARBA00022827"/>
    </source>
</evidence>
<sequence length="476" mass="55000">MAFEVLRRSTSTPVQFHAVSCDVYYDICDAYDIDGYPTMLGWKLGADVSKLGIDLMDEGPMNADKIGELLALDLANEEVSLSRNKFNTTEEQLAHEAEMNKLAQKAVEQKRSWHEQYPHNHNDKYHDAALSLAFAIKSQLFQTTRDRTIENKRRRALMDFLNLLDWATPQSWGLRTGIVTDLQWRIESNVLNDRSDLESIIEADMKLHRSGGSEQLWGFIDSHQQTSFASALFRGRSQKVLAKDDNRWTKSCTHSQPAKGFTCGLWNLFHISTIGSSKQESELYGFHRGYDVSSHHVAETIRNFVAYFFSCDVCRDNYLKMYDTCGHDHCNRLSSEISINRDKSDRSHMELSLWLWEVHNSVNSRLMKEAALRQNREVTQDEILASMFPTKAMCSDCYLDENMSKWDDVKVFQFLERWYWPEDEDATVPMKSSTRKAMGRHDMSMNGRVEVRQQLLYCFPLSVLACLSRLHSCLPC</sequence>
<evidence type="ECO:0000256" key="2">
    <source>
        <dbReference type="ARBA" id="ARBA00022630"/>
    </source>
</evidence>
<dbReference type="Pfam" id="PF04777">
    <property type="entry name" value="Evr1_Alr"/>
    <property type="match status" value="1"/>
</dbReference>
<dbReference type="SUPFAM" id="SSF69000">
    <property type="entry name" value="FAD-dependent thiol oxidase"/>
    <property type="match status" value="1"/>
</dbReference>
<dbReference type="RefSeq" id="XP_002286688.1">
    <property type="nucleotide sequence ID" value="XM_002286652.1"/>
</dbReference>
<dbReference type="KEGG" id="tps:THAPSDRAFT_20715"/>
<dbReference type="GO" id="GO:0005615">
    <property type="term" value="C:extracellular space"/>
    <property type="evidence" value="ECO:0000318"/>
    <property type="project" value="GO_Central"/>
</dbReference>
<dbReference type="Proteomes" id="UP000001449">
    <property type="component" value="Chromosome 1"/>
</dbReference>
<evidence type="ECO:0000256" key="1">
    <source>
        <dbReference type="ARBA" id="ARBA00001974"/>
    </source>
</evidence>
<dbReference type="HOGENOM" id="CLU_574281_0_0_1"/>
<comment type="cofactor">
    <cofactor evidence="1 7">
        <name>FAD</name>
        <dbReference type="ChEBI" id="CHEBI:57692"/>
    </cofactor>
</comment>
<dbReference type="GeneID" id="7445636"/>
<dbReference type="OMA" id="WEVHNSV"/>
<dbReference type="InterPro" id="IPR017905">
    <property type="entry name" value="ERV/ALR_sulphydryl_oxidase"/>
</dbReference>
<dbReference type="GO" id="GO:0000139">
    <property type="term" value="C:Golgi membrane"/>
    <property type="evidence" value="ECO:0000318"/>
    <property type="project" value="GO_Central"/>
</dbReference>
<reference evidence="9 10" key="2">
    <citation type="journal article" date="2008" name="Nature">
        <title>The Phaeodactylum genome reveals the evolutionary history of diatom genomes.</title>
        <authorList>
            <person name="Bowler C."/>
            <person name="Allen A.E."/>
            <person name="Badger J.H."/>
            <person name="Grimwood J."/>
            <person name="Jabbari K."/>
            <person name="Kuo A."/>
            <person name="Maheswari U."/>
            <person name="Martens C."/>
            <person name="Maumus F."/>
            <person name="Otillar R.P."/>
            <person name="Rayko E."/>
            <person name="Salamov A."/>
            <person name="Vandepoele K."/>
            <person name="Beszteri B."/>
            <person name="Gruber A."/>
            <person name="Heijde M."/>
            <person name="Katinka M."/>
            <person name="Mock T."/>
            <person name="Valentin K."/>
            <person name="Verret F."/>
            <person name="Berges J.A."/>
            <person name="Brownlee C."/>
            <person name="Cadoret J.P."/>
            <person name="Chiovitti A."/>
            <person name="Choi C.J."/>
            <person name="Coesel S."/>
            <person name="De Martino A."/>
            <person name="Detter J.C."/>
            <person name="Durkin C."/>
            <person name="Falciatore A."/>
            <person name="Fournet J."/>
            <person name="Haruta M."/>
            <person name="Huysman M.J."/>
            <person name="Jenkins B.D."/>
            <person name="Jiroutova K."/>
            <person name="Jorgensen R.E."/>
            <person name="Joubert Y."/>
            <person name="Kaplan A."/>
            <person name="Kroger N."/>
            <person name="Kroth P.G."/>
            <person name="La Roche J."/>
            <person name="Lindquist E."/>
            <person name="Lommer M."/>
            <person name="Martin-Jezequel V."/>
            <person name="Lopez P.J."/>
            <person name="Lucas S."/>
            <person name="Mangogna M."/>
            <person name="McGinnis K."/>
            <person name="Medlin L.K."/>
            <person name="Montsant A."/>
            <person name="Oudot-Le Secq M.P."/>
            <person name="Napoli C."/>
            <person name="Obornik M."/>
            <person name="Parker M.S."/>
            <person name="Petit J.L."/>
            <person name="Porcel B.M."/>
            <person name="Poulsen N."/>
            <person name="Robison M."/>
            <person name="Rychlewski L."/>
            <person name="Rynearson T.A."/>
            <person name="Schmutz J."/>
            <person name="Shapiro H."/>
            <person name="Siaut M."/>
            <person name="Stanley M."/>
            <person name="Sussman M.R."/>
            <person name="Taylor A.R."/>
            <person name="Vardi A."/>
            <person name="von Dassow P."/>
            <person name="Vyverman W."/>
            <person name="Willis A."/>
            <person name="Wyrwicz L.S."/>
            <person name="Rokhsar D.S."/>
            <person name="Weissenbach J."/>
            <person name="Armbrust E.V."/>
            <person name="Green B.R."/>
            <person name="Van de Peer Y."/>
            <person name="Grigoriev I.V."/>
        </authorList>
    </citation>
    <scope>NUCLEOTIDE SEQUENCE [LARGE SCALE GENOMIC DNA]</scope>
    <source>
        <strain evidence="9 10">CCMP1335</strain>
    </source>
</reference>
<evidence type="ECO:0000259" key="8">
    <source>
        <dbReference type="PROSITE" id="PS51324"/>
    </source>
</evidence>
<proteinExistence type="predicted"/>
<evidence type="ECO:0000256" key="7">
    <source>
        <dbReference type="RuleBase" id="RU371123"/>
    </source>
</evidence>
<protein>
    <recommendedName>
        <fullName evidence="7">Sulfhydryl oxidase</fullName>
        <ecNumber evidence="7">1.8.3.2</ecNumber>
    </recommendedName>
</protein>
<dbReference type="InterPro" id="IPR036774">
    <property type="entry name" value="ERV/ALR_sulphydryl_oxid_sf"/>
</dbReference>